<feature type="binding site" description="axial binding residue" evidence="9">
    <location>
        <position position="439"/>
    </location>
    <ligand>
        <name>heme</name>
        <dbReference type="ChEBI" id="CHEBI:30413"/>
    </ligand>
    <ligandPart>
        <name>Fe</name>
        <dbReference type="ChEBI" id="CHEBI:18248"/>
    </ligandPart>
</feature>
<feature type="transmembrane region" description="Helical" evidence="11">
    <location>
        <begin position="6"/>
        <end position="25"/>
    </location>
</feature>
<evidence type="ECO:0000256" key="6">
    <source>
        <dbReference type="ARBA" id="ARBA00023002"/>
    </source>
</evidence>
<accession>A0A9P5Q6N7</accession>
<keyword evidence="7 9" id="KW-0408">Iron</keyword>
<sequence length="517" mass="58373">MGALMFPLPQWLLVIATIFLGYMIYRVLLSHRKKYPPGPDPAFLIGNILQVPSTFPEEKFSEWFHKYGDVVYLRILQQPVLVLSSMEAVQDLLDTRSSIYSDRPNFVLLNDLMGWQNASTHARYGPRFRKHRRFIHQTFNQQAVRTLRPIQEKETCCLIQNLIARPHDVSQHLQRFAAATIMKITYGTDVISNDDPLVQLALRAGKLTIQSGTPAATLVDYIPALKYIPSWAPLAGFKRNAAIVKETVDSMFNIPYEMVKNQVLSGNVVPCLTSRLIETCSPAGVESLTEEDEEDIKGVAGTMFSAAEDTTVSVLSTFVLAMVLHPEVFKQAQAEMDAVVGTNRLPVFEDRASLPYLECVIKEACRWNAPVPLGLPHRLMQDDIYRGFHIPKGTTIMANIYSILQNYTQPHLFCPKRYLDDPDLLDPRDVIFGFGRRRCPGRYFADYSIWIAVATMVSTVDILKAKDNQGNEITPEVAFAPGFVRHPQHFPCCVKPRSDNVSTIVDRSLVDLLKNID</sequence>
<dbReference type="InterPro" id="IPR017972">
    <property type="entry name" value="Cyt_P450_CS"/>
</dbReference>
<keyword evidence="6 10" id="KW-0560">Oxidoreductase</keyword>
<evidence type="ECO:0000256" key="8">
    <source>
        <dbReference type="ARBA" id="ARBA00023033"/>
    </source>
</evidence>
<dbReference type="CDD" id="cd11065">
    <property type="entry name" value="CYP64-like"/>
    <property type="match status" value="1"/>
</dbReference>
<dbReference type="PRINTS" id="PR00463">
    <property type="entry name" value="EP450I"/>
</dbReference>
<keyword evidence="5 9" id="KW-0479">Metal-binding</keyword>
<dbReference type="InterPro" id="IPR036396">
    <property type="entry name" value="Cyt_P450_sf"/>
</dbReference>
<evidence type="ECO:0000256" key="1">
    <source>
        <dbReference type="ARBA" id="ARBA00001971"/>
    </source>
</evidence>
<dbReference type="PANTHER" id="PTHR46300:SF7">
    <property type="entry name" value="P450, PUTATIVE (EUROFUNG)-RELATED"/>
    <property type="match status" value="1"/>
</dbReference>
<dbReference type="Pfam" id="PF00067">
    <property type="entry name" value="p450"/>
    <property type="match status" value="1"/>
</dbReference>
<gene>
    <name evidence="12" type="ORF">BDP27DRAFT_141581</name>
</gene>
<dbReference type="GO" id="GO:0005506">
    <property type="term" value="F:iron ion binding"/>
    <property type="evidence" value="ECO:0007669"/>
    <property type="project" value="InterPro"/>
</dbReference>
<evidence type="ECO:0000256" key="4">
    <source>
        <dbReference type="ARBA" id="ARBA00022617"/>
    </source>
</evidence>
<dbReference type="GO" id="GO:0016705">
    <property type="term" value="F:oxidoreductase activity, acting on paired donors, with incorporation or reduction of molecular oxygen"/>
    <property type="evidence" value="ECO:0007669"/>
    <property type="project" value="InterPro"/>
</dbReference>
<evidence type="ECO:0000256" key="2">
    <source>
        <dbReference type="ARBA" id="ARBA00005179"/>
    </source>
</evidence>
<evidence type="ECO:0000256" key="9">
    <source>
        <dbReference type="PIRSR" id="PIRSR602401-1"/>
    </source>
</evidence>
<dbReference type="PROSITE" id="PS00086">
    <property type="entry name" value="CYTOCHROME_P450"/>
    <property type="match status" value="1"/>
</dbReference>
<dbReference type="Proteomes" id="UP000772434">
    <property type="component" value="Unassembled WGS sequence"/>
</dbReference>
<comment type="similarity">
    <text evidence="3 10">Belongs to the cytochrome P450 family.</text>
</comment>
<comment type="cofactor">
    <cofactor evidence="1 9">
        <name>heme</name>
        <dbReference type="ChEBI" id="CHEBI:30413"/>
    </cofactor>
</comment>
<comment type="pathway">
    <text evidence="2">Secondary metabolite biosynthesis.</text>
</comment>
<keyword evidence="11" id="KW-1133">Transmembrane helix</keyword>
<keyword evidence="8 10" id="KW-0503">Monooxygenase</keyword>
<comment type="caution">
    <text evidence="12">The sequence shown here is derived from an EMBL/GenBank/DDBJ whole genome shotgun (WGS) entry which is preliminary data.</text>
</comment>
<dbReference type="EMBL" id="JADNRY010000012">
    <property type="protein sequence ID" value="KAF9074605.1"/>
    <property type="molecule type" value="Genomic_DNA"/>
</dbReference>
<name>A0A9P5Q6N7_9AGAR</name>
<evidence type="ECO:0000256" key="3">
    <source>
        <dbReference type="ARBA" id="ARBA00010617"/>
    </source>
</evidence>
<keyword evidence="13" id="KW-1185">Reference proteome</keyword>
<dbReference type="SUPFAM" id="SSF48264">
    <property type="entry name" value="Cytochrome P450"/>
    <property type="match status" value="1"/>
</dbReference>
<dbReference type="Gene3D" id="1.10.630.10">
    <property type="entry name" value="Cytochrome P450"/>
    <property type="match status" value="1"/>
</dbReference>
<evidence type="ECO:0000256" key="7">
    <source>
        <dbReference type="ARBA" id="ARBA00023004"/>
    </source>
</evidence>
<dbReference type="OrthoDB" id="2789670at2759"/>
<proteinExistence type="inferred from homology"/>
<dbReference type="InterPro" id="IPR001128">
    <property type="entry name" value="Cyt_P450"/>
</dbReference>
<evidence type="ECO:0000256" key="10">
    <source>
        <dbReference type="RuleBase" id="RU000461"/>
    </source>
</evidence>
<dbReference type="GO" id="GO:0004497">
    <property type="term" value="F:monooxygenase activity"/>
    <property type="evidence" value="ECO:0007669"/>
    <property type="project" value="UniProtKB-KW"/>
</dbReference>
<keyword evidence="4 9" id="KW-0349">Heme</keyword>
<dbReference type="AlphaFoldDB" id="A0A9P5Q6N7"/>
<dbReference type="InterPro" id="IPR050364">
    <property type="entry name" value="Cytochrome_P450_fung"/>
</dbReference>
<evidence type="ECO:0000256" key="11">
    <source>
        <dbReference type="SAM" id="Phobius"/>
    </source>
</evidence>
<dbReference type="InterPro" id="IPR002401">
    <property type="entry name" value="Cyt_P450_E_grp-I"/>
</dbReference>
<dbReference type="GO" id="GO:0020037">
    <property type="term" value="F:heme binding"/>
    <property type="evidence" value="ECO:0007669"/>
    <property type="project" value="InterPro"/>
</dbReference>
<keyword evidence="11" id="KW-0472">Membrane</keyword>
<reference evidence="12" key="1">
    <citation type="submission" date="2020-11" db="EMBL/GenBank/DDBJ databases">
        <authorList>
            <consortium name="DOE Joint Genome Institute"/>
            <person name="Ahrendt S."/>
            <person name="Riley R."/>
            <person name="Andreopoulos W."/>
            <person name="Labutti K."/>
            <person name="Pangilinan J."/>
            <person name="Ruiz-Duenas F.J."/>
            <person name="Barrasa J.M."/>
            <person name="Sanchez-Garcia M."/>
            <person name="Camarero S."/>
            <person name="Miyauchi S."/>
            <person name="Serrano A."/>
            <person name="Linde D."/>
            <person name="Babiker R."/>
            <person name="Drula E."/>
            <person name="Ayuso-Fernandez I."/>
            <person name="Pacheco R."/>
            <person name="Padilla G."/>
            <person name="Ferreira P."/>
            <person name="Barriuso J."/>
            <person name="Kellner H."/>
            <person name="Castanera R."/>
            <person name="Alfaro M."/>
            <person name="Ramirez L."/>
            <person name="Pisabarro A.G."/>
            <person name="Kuo A."/>
            <person name="Tritt A."/>
            <person name="Lipzen A."/>
            <person name="He G."/>
            <person name="Yan M."/>
            <person name="Ng V."/>
            <person name="Cullen D."/>
            <person name="Martin F."/>
            <person name="Rosso M.-N."/>
            <person name="Henrissat B."/>
            <person name="Hibbett D."/>
            <person name="Martinez A.T."/>
            <person name="Grigoriev I.V."/>
        </authorList>
    </citation>
    <scope>NUCLEOTIDE SEQUENCE</scope>
    <source>
        <strain evidence="12">AH 40177</strain>
    </source>
</reference>
<evidence type="ECO:0000313" key="12">
    <source>
        <dbReference type="EMBL" id="KAF9074605.1"/>
    </source>
</evidence>
<evidence type="ECO:0000313" key="13">
    <source>
        <dbReference type="Proteomes" id="UP000772434"/>
    </source>
</evidence>
<organism evidence="12 13">
    <name type="scientific">Rhodocollybia butyracea</name>
    <dbReference type="NCBI Taxonomy" id="206335"/>
    <lineage>
        <taxon>Eukaryota</taxon>
        <taxon>Fungi</taxon>
        <taxon>Dikarya</taxon>
        <taxon>Basidiomycota</taxon>
        <taxon>Agaricomycotina</taxon>
        <taxon>Agaricomycetes</taxon>
        <taxon>Agaricomycetidae</taxon>
        <taxon>Agaricales</taxon>
        <taxon>Marasmiineae</taxon>
        <taxon>Omphalotaceae</taxon>
        <taxon>Rhodocollybia</taxon>
    </lineage>
</organism>
<evidence type="ECO:0000256" key="5">
    <source>
        <dbReference type="ARBA" id="ARBA00022723"/>
    </source>
</evidence>
<protein>
    <submittedName>
        <fullName evidence="12">Cytochrome P450</fullName>
    </submittedName>
</protein>
<dbReference type="PANTHER" id="PTHR46300">
    <property type="entry name" value="P450, PUTATIVE (EUROFUNG)-RELATED-RELATED"/>
    <property type="match status" value="1"/>
</dbReference>
<keyword evidence="11" id="KW-0812">Transmembrane</keyword>